<organism evidence="12 13">
    <name type="scientific">Piromyces finnis</name>
    <dbReference type="NCBI Taxonomy" id="1754191"/>
    <lineage>
        <taxon>Eukaryota</taxon>
        <taxon>Fungi</taxon>
        <taxon>Fungi incertae sedis</taxon>
        <taxon>Chytridiomycota</taxon>
        <taxon>Chytridiomycota incertae sedis</taxon>
        <taxon>Neocallimastigomycetes</taxon>
        <taxon>Neocallimastigales</taxon>
        <taxon>Neocallimastigaceae</taxon>
        <taxon>Piromyces</taxon>
    </lineage>
</organism>
<reference evidence="12 13" key="1">
    <citation type="submission" date="2016-08" db="EMBL/GenBank/DDBJ databases">
        <title>Genomes of anaerobic fungi encode conserved fungal cellulosomes for biomass hydrolysis.</title>
        <authorList>
            <consortium name="DOE Joint Genome Institute"/>
            <person name="Haitjema C.H."/>
            <person name="Gilmore S.P."/>
            <person name="Henske J.K."/>
            <person name="Solomon K.V."/>
            <person name="De Groot R."/>
            <person name="Kuo A."/>
            <person name="Mondo S.J."/>
            <person name="Salamov A.A."/>
            <person name="Labutti K."/>
            <person name="Zhao Z."/>
            <person name="Chiniquy J."/>
            <person name="Barry K."/>
            <person name="Brewer H.M."/>
            <person name="Purvine S.O."/>
            <person name="Wright A.T."/>
            <person name="Boxma B."/>
            <person name="Van Alen T."/>
            <person name="Hackstein J.H."/>
            <person name="Baker S.E."/>
            <person name="Grigoriev I.V."/>
            <person name="O'Malley M.A."/>
        </authorList>
    </citation>
    <scope>NUCLEOTIDE SEQUENCE [LARGE SCALE GENOMIC DNA]</scope>
    <source>
        <strain evidence="13">finn</strain>
    </source>
</reference>
<keyword evidence="3 10" id="KW-0812">Transmembrane</keyword>
<keyword evidence="6" id="KW-0862">Zinc</keyword>
<dbReference type="InterPro" id="IPR013083">
    <property type="entry name" value="Znf_RING/FYVE/PHD"/>
</dbReference>
<dbReference type="GO" id="GO:0008270">
    <property type="term" value="F:zinc ion binding"/>
    <property type="evidence" value="ECO:0007669"/>
    <property type="project" value="UniProtKB-KW"/>
</dbReference>
<dbReference type="InterPro" id="IPR039043">
    <property type="entry name" value="ZFPL1"/>
</dbReference>
<keyword evidence="8 10" id="KW-0472">Membrane</keyword>
<dbReference type="EMBL" id="MCFH01000088">
    <property type="protein sequence ID" value="ORX41460.1"/>
    <property type="molecule type" value="Genomic_DNA"/>
</dbReference>
<dbReference type="GO" id="GO:0016020">
    <property type="term" value="C:membrane"/>
    <property type="evidence" value="ECO:0007669"/>
    <property type="project" value="UniProtKB-SubCell"/>
</dbReference>
<dbReference type="SUPFAM" id="SSF57850">
    <property type="entry name" value="RING/U-box"/>
    <property type="match status" value="1"/>
</dbReference>
<evidence type="ECO:0000256" key="6">
    <source>
        <dbReference type="ARBA" id="ARBA00022833"/>
    </source>
</evidence>
<feature type="transmembrane region" description="Helical" evidence="10">
    <location>
        <begin position="218"/>
        <end position="239"/>
    </location>
</feature>
<keyword evidence="4" id="KW-0479">Metal-binding</keyword>
<dbReference type="Pfam" id="PF25993">
    <property type="entry name" value="zf-B_box_ZFPL1"/>
    <property type="match status" value="1"/>
</dbReference>
<keyword evidence="13" id="KW-1185">Reference proteome</keyword>
<evidence type="ECO:0000256" key="1">
    <source>
        <dbReference type="ARBA" id="ARBA00004167"/>
    </source>
</evidence>
<comment type="subcellular location">
    <subcellularLocation>
        <location evidence="1">Membrane</location>
        <topology evidence="1">Single-pass membrane protein</topology>
    </subcellularLocation>
</comment>
<accession>A0A1Y1UTV5</accession>
<comment type="similarity">
    <text evidence="2">Belongs to the ZFPL1 family.</text>
</comment>
<evidence type="ECO:0000256" key="10">
    <source>
        <dbReference type="SAM" id="Phobius"/>
    </source>
</evidence>
<proteinExistence type="inferred from homology"/>
<dbReference type="Gene3D" id="3.30.40.10">
    <property type="entry name" value="Zinc/RING finger domain, C3HC4 (zinc finger)"/>
    <property type="match status" value="1"/>
</dbReference>
<dbReference type="STRING" id="1754191.A0A1Y1UTV5"/>
<dbReference type="GO" id="GO:0005794">
    <property type="term" value="C:Golgi apparatus"/>
    <property type="evidence" value="ECO:0007669"/>
    <property type="project" value="TreeGrafter"/>
</dbReference>
<dbReference type="OrthoDB" id="1916590at2759"/>
<evidence type="ECO:0000256" key="4">
    <source>
        <dbReference type="ARBA" id="ARBA00022723"/>
    </source>
</evidence>
<evidence type="ECO:0000256" key="8">
    <source>
        <dbReference type="ARBA" id="ARBA00023136"/>
    </source>
</evidence>
<sequence>MGLCKCRTVTSLFCFDHRKNVCEKCIITDHPQCIVNSYLQWLQDSDFKSECAICKSSLKEGELIRLCCLDLFHLECINAKCNMLPENTPMNKYTCPTCKKQIIPSENVTSPLASIIRVKLADSKWAKPFLPKKPVNNENSDNIPIMDINLSNIQNATFTVNTYDNTDVLPSHGPTKPQIFGIRDGDEDKYGTKKNETNLLKEFLSSINHHQRFYKKKILYGLIVFAVIFTILSIISHMIPKTADKDMNDKI</sequence>
<evidence type="ECO:0000259" key="11">
    <source>
        <dbReference type="PROSITE" id="PS50089"/>
    </source>
</evidence>
<feature type="domain" description="RING-type" evidence="11">
    <location>
        <begin position="51"/>
        <end position="99"/>
    </location>
</feature>
<evidence type="ECO:0000256" key="9">
    <source>
        <dbReference type="PROSITE-ProRule" id="PRU00175"/>
    </source>
</evidence>
<evidence type="ECO:0000256" key="2">
    <source>
        <dbReference type="ARBA" id="ARBA00005561"/>
    </source>
</evidence>
<dbReference type="InterPro" id="IPR001841">
    <property type="entry name" value="Znf_RING"/>
</dbReference>
<keyword evidence="5 9" id="KW-0863">Zinc-finger</keyword>
<dbReference type="PROSITE" id="PS50089">
    <property type="entry name" value="ZF_RING_2"/>
    <property type="match status" value="1"/>
</dbReference>
<evidence type="ECO:0000313" key="12">
    <source>
        <dbReference type="EMBL" id="ORX41460.1"/>
    </source>
</evidence>
<dbReference type="PANTHER" id="PTHR12981">
    <property type="entry name" value="ZINC FINGER PROTEIN-LIKE 1"/>
    <property type="match status" value="1"/>
</dbReference>
<protein>
    <recommendedName>
        <fullName evidence="11">RING-type domain-containing protein</fullName>
    </recommendedName>
</protein>
<reference evidence="12 13" key="2">
    <citation type="submission" date="2016-08" db="EMBL/GenBank/DDBJ databases">
        <title>Pervasive Adenine N6-methylation of Active Genes in Fungi.</title>
        <authorList>
            <consortium name="DOE Joint Genome Institute"/>
            <person name="Mondo S.J."/>
            <person name="Dannebaum R.O."/>
            <person name="Kuo R.C."/>
            <person name="Labutti K."/>
            <person name="Haridas S."/>
            <person name="Kuo A."/>
            <person name="Salamov A."/>
            <person name="Ahrendt S.R."/>
            <person name="Lipzen A."/>
            <person name="Sullivan W."/>
            <person name="Andreopoulos W.B."/>
            <person name="Clum A."/>
            <person name="Lindquist E."/>
            <person name="Daum C."/>
            <person name="Ramamoorthy G.K."/>
            <person name="Gryganskyi A."/>
            <person name="Culley D."/>
            <person name="Magnuson J.K."/>
            <person name="James T.Y."/>
            <person name="O'Malley M.A."/>
            <person name="Stajich J.E."/>
            <person name="Spatafora J.W."/>
            <person name="Visel A."/>
            <person name="Grigoriev I.V."/>
        </authorList>
    </citation>
    <scope>NUCLEOTIDE SEQUENCE [LARGE SCALE GENOMIC DNA]</scope>
    <source>
        <strain evidence="13">finn</strain>
    </source>
</reference>
<dbReference type="Proteomes" id="UP000193719">
    <property type="component" value="Unassembled WGS sequence"/>
</dbReference>
<dbReference type="Pfam" id="PF25998">
    <property type="entry name" value="U-box_ZFPL1"/>
    <property type="match status" value="1"/>
</dbReference>
<dbReference type="InterPro" id="IPR058731">
    <property type="entry name" value="Znf-B_box_ZFPL1-like"/>
</dbReference>
<keyword evidence="7 10" id="KW-1133">Transmembrane helix</keyword>
<dbReference type="AlphaFoldDB" id="A0A1Y1UTV5"/>
<dbReference type="InterPro" id="IPR058730">
    <property type="entry name" value="U-box_ZFPL1-like"/>
</dbReference>
<comment type="caution">
    <text evidence="12">The sequence shown here is derived from an EMBL/GenBank/DDBJ whole genome shotgun (WGS) entry which is preliminary data.</text>
</comment>
<evidence type="ECO:0000256" key="5">
    <source>
        <dbReference type="ARBA" id="ARBA00022771"/>
    </source>
</evidence>
<evidence type="ECO:0000313" key="13">
    <source>
        <dbReference type="Proteomes" id="UP000193719"/>
    </source>
</evidence>
<evidence type="ECO:0000256" key="3">
    <source>
        <dbReference type="ARBA" id="ARBA00022692"/>
    </source>
</evidence>
<dbReference type="PANTHER" id="PTHR12981:SF0">
    <property type="entry name" value="ZINC FINGER PROTEIN-LIKE 1"/>
    <property type="match status" value="1"/>
</dbReference>
<name>A0A1Y1UTV5_9FUNG</name>
<gene>
    <name evidence="12" type="ORF">BCR36DRAFT_364280</name>
</gene>
<evidence type="ECO:0000256" key="7">
    <source>
        <dbReference type="ARBA" id="ARBA00022989"/>
    </source>
</evidence>